<sequence length="261" mass="30799">EKQKSFKRKLDKLAESYLEEGYSQFSYDQGFESKPTAGEFPKQREANLVLIAEKGLDVKRLSLVLKFLNYDFDMLKKAEIDFDDFYKRNEDIMPYLSSDNLNQIQPYLIKYILANEPFAEDWDGKSITGLSNDHNSISHLKRIYPKVFESLLNSEMARVDYLKDIWMIDIKKLIDNDYDFSRFAERNRLLETSARLPPQLIAEFEETMRISLKNQLTVEPNDFLREMSNLKKKSYVSFEDLGKIFDKNKGSLPSYQPKEWD</sequence>
<proteinExistence type="predicted"/>
<comment type="caution">
    <text evidence="1">The sequence shown here is derived from an EMBL/GenBank/DDBJ whole genome shotgun (WGS) entry which is preliminary data.</text>
</comment>
<accession>X1CWP9</accession>
<name>X1CWP9_9ZZZZ</name>
<dbReference type="AlphaFoldDB" id="X1CWP9"/>
<gene>
    <name evidence="1" type="ORF">S01H4_37075</name>
</gene>
<feature type="non-terminal residue" evidence="1">
    <location>
        <position position="1"/>
    </location>
</feature>
<organism evidence="1">
    <name type="scientific">marine sediment metagenome</name>
    <dbReference type="NCBI Taxonomy" id="412755"/>
    <lineage>
        <taxon>unclassified sequences</taxon>
        <taxon>metagenomes</taxon>
        <taxon>ecological metagenomes</taxon>
    </lineage>
</organism>
<reference evidence="1" key="1">
    <citation type="journal article" date="2014" name="Front. Microbiol.">
        <title>High frequency of phylogenetically diverse reductive dehalogenase-homologous genes in deep subseafloor sedimentary metagenomes.</title>
        <authorList>
            <person name="Kawai M."/>
            <person name="Futagami T."/>
            <person name="Toyoda A."/>
            <person name="Takaki Y."/>
            <person name="Nishi S."/>
            <person name="Hori S."/>
            <person name="Arai W."/>
            <person name="Tsubouchi T."/>
            <person name="Morono Y."/>
            <person name="Uchiyama I."/>
            <person name="Ito T."/>
            <person name="Fujiyama A."/>
            <person name="Inagaki F."/>
            <person name="Takami H."/>
        </authorList>
    </citation>
    <scope>NUCLEOTIDE SEQUENCE</scope>
    <source>
        <strain evidence="1">Expedition CK06-06</strain>
    </source>
</reference>
<evidence type="ECO:0000313" key="1">
    <source>
        <dbReference type="EMBL" id="GAG97387.1"/>
    </source>
</evidence>
<dbReference type="EMBL" id="BART01019881">
    <property type="protein sequence ID" value="GAG97387.1"/>
    <property type="molecule type" value="Genomic_DNA"/>
</dbReference>
<protein>
    <submittedName>
        <fullName evidence="1">Uncharacterized protein</fullName>
    </submittedName>
</protein>